<comment type="similarity">
    <text evidence="1">Belongs to the glycerophosphoryl diester phosphodiesterase family.</text>
</comment>
<dbReference type="Gene3D" id="3.20.20.190">
    <property type="entry name" value="Phosphatidylinositol (PI) phosphodiesterase"/>
    <property type="match status" value="1"/>
</dbReference>
<evidence type="ECO:0000313" key="10">
    <source>
        <dbReference type="Proteomes" id="UP000186132"/>
    </source>
</evidence>
<feature type="domain" description="GP-PDE" evidence="8">
    <location>
        <begin position="47"/>
        <end position="374"/>
    </location>
</feature>
<keyword evidence="10" id="KW-1185">Reference proteome</keyword>
<name>A0A1M5RFT5_9ACTN</name>
<dbReference type="GO" id="GO:0006071">
    <property type="term" value="P:glycerol metabolic process"/>
    <property type="evidence" value="ECO:0007669"/>
    <property type="project" value="UniProtKB-KW"/>
</dbReference>
<proteinExistence type="inferred from homology"/>
<evidence type="ECO:0000256" key="7">
    <source>
        <dbReference type="SAM" id="SignalP"/>
    </source>
</evidence>
<dbReference type="EMBL" id="FQVU01000005">
    <property type="protein sequence ID" value="SHH24869.1"/>
    <property type="molecule type" value="Genomic_DNA"/>
</dbReference>
<feature type="chain" id="PRO_5012612651" description="glycerophosphodiester phosphodiesterase" evidence="7">
    <location>
        <begin position="33"/>
        <end position="385"/>
    </location>
</feature>
<dbReference type="PANTHER" id="PTHR43620">
    <property type="entry name" value="GLYCEROPHOSPHORYL DIESTER PHOSPHODIESTERASE"/>
    <property type="match status" value="1"/>
</dbReference>
<dbReference type="CDD" id="cd08602">
    <property type="entry name" value="GDPD_ScGlpQ1_like"/>
    <property type="match status" value="1"/>
</dbReference>
<evidence type="ECO:0000259" key="8">
    <source>
        <dbReference type="PROSITE" id="PS51704"/>
    </source>
</evidence>
<gene>
    <name evidence="9" type="ORF">SAMN05443575_3531</name>
</gene>
<dbReference type="GO" id="GO:0042597">
    <property type="term" value="C:periplasmic space"/>
    <property type="evidence" value="ECO:0007669"/>
    <property type="project" value="TreeGrafter"/>
</dbReference>
<dbReference type="PROSITE" id="PS51704">
    <property type="entry name" value="GP_PDE"/>
    <property type="match status" value="1"/>
</dbReference>
<comment type="catalytic activity">
    <reaction evidence="6">
        <text>a sn-glycero-3-phosphodiester + H2O = an alcohol + sn-glycerol 3-phosphate + H(+)</text>
        <dbReference type="Rhea" id="RHEA:12969"/>
        <dbReference type="ChEBI" id="CHEBI:15377"/>
        <dbReference type="ChEBI" id="CHEBI:15378"/>
        <dbReference type="ChEBI" id="CHEBI:30879"/>
        <dbReference type="ChEBI" id="CHEBI:57597"/>
        <dbReference type="ChEBI" id="CHEBI:83408"/>
        <dbReference type="EC" id="3.1.4.46"/>
    </reaction>
</comment>
<keyword evidence="3 7" id="KW-0732">Signal</keyword>
<dbReference type="RefSeq" id="WP_073391946.1">
    <property type="nucleotide sequence ID" value="NZ_FQVU01000005.1"/>
</dbReference>
<dbReference type="PANTHER" id="PTHR43620:SF7">
    <property type="entry name" value="GLYCEROPHOSPHODIESTER PHOSPHODIESTERASE GDPD5-RELATED"/>
    <property type="match status" value="1"/>
</dbReference>
<sequence>MRRTFRVGTVTAAIAATAALTATLVSTGTAQAGPRHGSGSTTTIATPTVFGHRGAAGYRPEHTASGYRLGAQLGADYLEPDLVPTKDGQLVDRHEPEIGGTTDVASHPEFASRKRTVTIDGVKTTGWFTFDFTLKELRTLRAVERIPDVRQHNTLYNGLDRIPTLQEDIDQVESLSHRYHRTIGIVPEIKHSTFFRSIGLPMEDRVLSVLRRNGLAGRHPVIPTVIQSFEVANLRYLHARTPLPLVQLTSATGAPADFVAAGDPRTYADITSAGGLRQVATYATWLGPEKNQIVPRDAAQKLLAPTSLVADAHRAGLKVVPYTFRNENTFLPADYRRGTNPGDYGDALAEYRLFYSLGVDGVFSDDSDTAVQARALWIAAGRPHR</sequence>
<keyword evidence="5" id="KW-0378">Hydrolase</keyword>
<dbReference type="Proteomes" id="UP000186132">
    <property type="component" value="Unassembled WGS sequence"/>
</dbReference>
<dbReference type="GO" id="GO:0008889">
    <property type="term" value="F:glycerophosphodiester phosphodiesterase activity"/>
    <property type="evidence" value="ECO:0007669"/>
    <property type="project" value="UniProtKB-EC"/>
</dbReference>
<accession>A0A1M5RFT5</accession>
<dbReference type="AlphaFoldDB" id="A0A1M5RFT5"/>
<evidence type="ECO:0000256" key="6">
    <source>
        <dbReference type="ARBA" id="ARBA00047512"/>
    </source>
</evidence>
<protein>
    <recommendedName>
        <fullName evidence="2">glycerophosphodiester phosphodiesterase</fullName>
        <ecNumber evidence="2">3.1.4.46</ecNumber>
    </recommendedName>
</protein>
<evidence type="ECO:0000313" key="9">
    <source>
        <dbReference type="EMBL" id="SHH24869.1"/>
    </source>
</evidence>
<keyword evidence="4" id="KW-0319">Glycerol metabolism</keyword>
<reference evidence="9 10" key="1">
    <citation type="submission" date="2016-11" db="EMBL/GenBank/DDBJ databases">
        <authorList>
            <person name="Jaros S."/>
            <person name="Januszkiewicz K."/>
            <person name="Wedrychowicz H."/>
        </authorList>
    </citation>
    <scope>NUCLEOTIDE SEQUENCE [LARGE SCALE GENOMIC DNA]</scope>
    <source>
        <strain evidence="9 10">DSM 45627</strain>
    </source>
</reference>
<dbReference type="STRING" id="1206085.SAMN05443575_3531"/>
<evidence type="ECO:0000256" key="5">
    <source>
        <dbReference type="ARBA" id="ARBA00022801"/>
    </source>
</evidence>
<dbReference type="OrthoDB" id="9758957at2"/>
<organism evidence="9 10">
    <name type="scientific">Jatrophihabitans endophyticus</name>
    <dbReference type="NCBI Taxonomy" id="1206085"/>
    <lineage>
        <taxon>Bacteria</taxon>
        <taxon>Bacillati</taxon>
        <taxon>Actinomycetota</taxon>
        <taxon>Actinomycetes</taxon>
        <taxon>Jatrophihabitantales</taxon>
        <taxon>Jatrophihabitantaceae</taxon>
        <taxon>Jatrophihabitans</taxon>
    </lineage>
</organism>
<dbReference type="SUPFAM" id="SSF51695">
    <property type="entry name" value="PLC-like phosphodiesterases"/>
    <property type="match status" value="1"/>
</dbReference>
<evidence type="ECO:0000256" key="4">
    <source>
        <dbReference type="ARBA" id="ARBA00022798"/>
    </source>
</evidence>
<feature type="signal peptide" evidence="7">
    <location>
        <begin position="1"/>
        <end position="32"/>
    </location>
</feature>
<evidence type="ECO:0000256" key="3">
    <source>
        <dbReference type="ARBA" id="ARBA00022729"/>
    </source>
</evidence>
<dbReference type="InterPro" id="IPR017946">
    <property type="entry name" value="PLC-like_Pdiesterase_TIM-brl"/>
</dbReference>
<dbReference type="GO" id="GO:0006629">
    <property type="term" value="P:lipid metabolic process"/>
    <property type="evidence" value="ECO:0007669"/>
    <property type="project" value="InterPro"/>
</dbReference>
<evidence type="ECO:0000256" key="1">
    <source>
        <dbReference type="ARBA" id="ARBA00007277"/>
    </source>
</evidence>
<evidence type="ECO:0000256" key="2">
    <source>
        <dbReference type="ARBA" id="ARBA00012247"/>
    </source>
</evidence>
<dbReference type="Pfam" id="PF03009">
    <property type="entry name" value="GDPD"/>
    <property type="match status" value="1"/>
</dbReference>
<dbReference type="EC" id="3.1.4.46" evidence="2"/>
<dbReference type="InterPro" id="IPR030395">
    <property type="entry name" value="GP_PDE_dom"/>
</dbReference>